<comment type="subcellular location">
    <subcellularLocation>
        <location evidence="1">Cell inner membrane</location>
        <topology evidence="1">Multi-pass membrane protein</topology>
    </subcellularLocation>
</comment>
<dbReference type="AlphaFoldDB" id="A0A955IBP2"/>
<evidence type="ECO:0000313" key="14">
    <source>
        <dbReference type="Proteomes" id="UP000745577"/>
    </source>
</evidence>
<accession>A0A955IBP2</accession>
<evidence type="ECO:0000256" key="1">
    <source>
        <dbReference type="ARBA" id="ARBA00004429"/>
    </source>
</evidence>
<comment type="caution">
    <text evidence="13">The sequence shown here is derived from an EMBL/GenBank/DDBJ whole genome shotgun (WGS) entry which is preliminary data.</text>
</comment>
<dbReference type="SMART" id="SM00382">
    <property type="entry name" value="AAA"/>
    <property type="match status" value="1"/>
</dbReference>
<dbReference type="SUPFAM" id="SSF52540">
    <property type="entry name" value="P-loop containing nucleoside triphosphate hydrolases"/>
    <property type="match status" value="1"/>
</dbReference>
<dbReference type="InterPro" id="IPR003439">
    <property type="entry name" value="ABC_transporter-like_ATP-bd"/>
</dbReference>
<keyword evidence="9 11" id="KW-0472">Membrane</keyword>
<dbReference type="InterPro" id="IPR027417">
    <property type="entry name" value="P-loop_NTPase"/>
</dbReference>
<proteinExistence type="inferred from homology"/>
<evidence type="ECO:0000256" key="9">
    <source>
        <dbReference type="ARBA" id="ARBA00023136"/>
    </source>
</evidence>
<keyword evidence="4" id="KW-0997">Cell inner membrane</keyword>
<dbReference type="PANTHER" id="PTHR24220:SF86">
    <property type="entry name" value="ABC TRANSPORTER ABCH.1"/>
    <property type="match status" value="1"/>
</dbReference>
<evidence type="ECO:0000256" key="6">
    <source>
        <dbReference type="ARBA" id="ARBA00022741"/>
    </source>
</evidence>
<dbReference type="GO" id="GO:0005886">
    <property type="term" value="C:plasma membrane"/>
    <property type="evidence" value="ECO:0007669"/>
    <property type="project" value="UniProtKB-SubCell"/>
</dbReference>
<evidence type="ECO:0000256" key="2">
    <source>
        <dbReference type="ARBA" id="ARBA00022448"/>
    </source>
</evidence>
<dbReference type="Pfam" id="PF00005">
    <property type="entry name" value="ABC_tran"/>
    <property type="match status" value="1"/>
</dbReference>
<dbReference type="CDD" id="cd03255">
    <property type="entry name" value="ABC_MJ0796_LolCDE_FtsE"/>
    <property type="match status" value="1"/>
</dbReference>
<feature type="transmembrane region" description="Helical" evidence="11">
    <location>
        <begin position="710"/>
        <end position="740"/>
    </location>
</feature>
<evidence type="ECO:0000256" key="7">
    <source>
        <dbReference type="ARBA" id="ARBA00022840"/>
    </source>
</evidence>
<dbReference type="Pfam" id="PF02687">
    <property type="entry name" value="FtsX"/>
    <property type="match status" value="1"/>
</dbReference>
<dbReference type="InterPro" id="IPR003838">
    <property type="entry name" value="ABC3_permease_C"/>
</dbReference>
<reference evidence="13" key="2">
    <citation type="journal article" date="2021" name="Microbiome">
        <title>Successional dynamics and alternative stable states in a saline activated sludge microbial community over 9 years.</title>
        <authorList>
            <person name="Wang Y."/>
            <person name="Ye J."/>
            <person name="Ju F."/>
            <person name="Liu L."/>
            <person name="Boyd J.A."/>
            <person name="Deng Y."/>
            <person name="Parks D.H."/>
            <person name="Jiang X."/>
            <person name="Yin X."/>
            <person name="Woodcroft B.J."/>
            <person name="Tyson G.W."/>
            <person name="Hugenholtz P."/>
            <person name="Polz M.F."/>
            <person name="Zhang T."/>
        </authorList>
    </citation>
    <scope>NUCLEOTIDE SEQUENCE</scope>
    <source>
        <strain evidence="13">HKST-UBA15</strain>
    </source>
</reference>
<evidence type="ECO:0000256" key="3">
    <source>
        <dbReference type="ARBA" id="ARBA00022475"/>
    </source>
</evidence>
<dbReference type="PANTHER" id="PTHR24220">
    <property type="entry name" value="IMPORT ATP-BINDING PROTEIN"/>
    <property type="match status" value="1"/>
</dbReference>
<keyword evidence="2" id="KW-0813">Transport</keyword>
<feature type="transmembrane region" description="Helical" evidence="11">
    <location>
        <begin position="296"/>
        <end position="319"/>
    </location>
</feature>
<keyword evidence="5 11" id="KW-0812">Transmembrane</keyword>
<dbReference type="InterPro" id="IPR003593">
    <property type="entry name" value="AAA+_ATPase"/>
</dbReference>
<evidence type="ECO:0000256" key="4">
    <source>
        <dbReference type="ARBA" id="ARBA00022519"/>
    </source>
</evidence>
<dbReference type="Pfam" id="PF12704">
    <property type="entry name" value="MacB_PCD"/>
    <property type="match status" value="1"/>
</dbReference>
<evidence type="ECO:0000259" key="12">
    <source>
        <dbReference type="PROSITE" id="PS50893"/>
    </source>
</evidence>
<dbReference type="Gene3D" id="3.40.50.300">
    <property type="entry name" value="P-loop containing nucleotide triphosphate hydrolases"/>
    <property type="match status" value="1"/>
</dbReference>
<keyword evidence="7 13" id="KW-0067">ATP-binding</keyword>
<evidence type="ECO:0000256" key="10">
    <source>
        <dbReference type="ARBA" id="ARBA00038388"/>
    </source>
</evidence>
<feature type="transmembrane region" description="Helical" evidence="11">
    <location>
        <begin position="379"/>
        <end position="402"/>
    </location>
</feature>
<dbReference type="PROSITE" id="PS00211">
    <property type="entry name" value="ABC_TRANSPORTER_1"/>
    <property type="match status" value="1"/>
</dbReference>
<feature type="transmembrane region" description="Helical" evidence="11">
    <location>
        <begin position="752"/>
        <end position="774"/>
    </location>
</feature>
<keyword evidence="3" id="KW-1003">Cell membrane</keyword>
<feature type="transmembrane region" description="Helical" evidence="11">
    <location>
        <begin position="656"/>
        <end position="674"/>
    </location>
</feature>
<dbReference type="InterPro" id="IPR017911">
    <property type="entry name" value="MacB-like_ATP-bd"/>
</dbReference>
<dbReference type="GO" id="GO:0022857">
    <property type="term" value="F:transmembrane transporter activity"/>
    <property type="evidence" value="ECO:0007669"/>
    <property type="project" value="TreeGrafter"/>
</dbReference>
<keyword evidence="8 11" id="KW-1133">Transmembrane helix</keyword>
<keyword evidence="6" id="KW-0547">Nucleotide-binding</keyword>
<dbReference type="InterPro" id="IPR017871">
    <property type="entry name" value="ABC_transporter-like_CS"/>
</dbReference>
<name>A0A955IBP2_9BACT</name>
<reference evidence="13" key="1">
    <citation type="submission" date="2020-04" db="EMBL/GenBank/DDBJ databases">
        <authorList>
            <person name="Zhang T."/>
        </authorList>
    </citation>
    <scope>NUCLEOTIDE SEQUENCE</scope>
    <source>
        <strain evidence="13">HKST-UBA15</strain>
    </source>
</reference>
<dbReference type="GO" id="GO:0005524">
    <property type="term" value="F:ATP binding"/>
    <property type="evidence" value="ECO:0007669"/>
    <property type="project" value="UniProtKB-KW"/>
</dbReference>
<dbReference type="EMBL" id="JAGQLL010000053">
    <property type="protein sequence ID" value="MCA9380348.1"/>
    <property type="molecule type" value="Genomic_DNA"/>
</dbReference>
<protein>
    <submittedName>
        <fullName evidence="13">ATP-binding cassette domain-containing protein</fullName>
    </submittedName>
</protein>
<dbReference type="PROSITE" id="PS50893">
    <property type="entry name" value="ABC_TRANSPORTER_2"/>
    <property type="match status" value="1"/>
</dbReference>
<feature type="domain" description="ABC transporter" evidence="12">
    <location>
        <begin position="7"/>
        <end position="245"/>
    </location>
</feature>
<evidence type="ECO:0000256" key="5">
    <source>
        <dbReference type="ARBA" id="ARBA00022692"/>
    </source>
</evidence>
<gene>
    <name evidence="13" type="ORF">KC675_04180</name>
</gene>
<dbReference type="InterPro" id="IPR015854">
    <property type="entry name" value="ABC_transpr_LolD-like"/>
</dbReference>
<evidence type="ECO:0000256" key="8">
    <source>
        <dbReference type="ARBA" id="ARBA00022989"/>
    </source>
</evidence>
<evidence type="ECO:0000313" key="13">
    <source>
        <dbReference type="EMBL" id="MCA9380348.1"/>
    </source>
</evidence>
<evidence type="ECO:0000256" key="11">
    <source>
        <dbReference type="SAM" id="Phobius"/>
    </source>
</evidence>
<organism evidence="13 14">
    <name type="scientific">Candidatus Dojkabacteria bacterium</name>
    <dbReference type="NCBI Taxonomy" id="2099670"/>
    <lineage>
        <taxon>Bacteria</taxon>
        <taxon>Candidatus Dojkabacteria</taxon>
    </lineage>
</organism>
<dbReference type="Proteomes" id="UP000745577">
    <property type="component" value="Unassembled WGS sequence"/>
</dbReference>
<dbReference type="InterPro" id="IPR025857">
    <property type="entry name" value="MacB_PCD"/>
</dbReference>
<sequence length="791" mass="88239">MDSKPLIQLKNVTKDFQVKVQEIKVLRGITLDVMQGEFVVILGPSGSGKSTILNLILGLEPPTTGEVIFKGIPIHNQTPDFIAEIRKREVGMVHQQANWIRSLNVIENVGFPLSLRNMPKHKIMNKAREKLDIFGMGGWADFMPSELSSGQQQKVGLARALVTDPDIIVADEPTGNLDFKSGRKLVELLSGLTKDSKTVIMVTHDLEYIEYADRIIRILDGKVFEEINNKHGKHDIDKLKQKIVTQNVEAEKFYESAEDSAPTVYKSKSKIQKIKQNIKNFNLKTFIKKELQSYKIILELIFVGLTLLFVVISILYRFIDKFLGIKYWPNFVRTIQYRFSDLYYKFINKIVQFRGESVNFADMIDLSIKNLLAKKTRTYVTIGGVAMGIAFTVFLVSIGFGLERLVLQNFSKLDQLRSIDAYSSVSQNVQINDKTVSDLKNITGVEQVMPIIAIAGKVNLQGSETDIVAYGVEREYLKKSDLNLLHGEFFPDLQIAQTDNVKGEEDVADETLVDEEENNAVKKVRIPQSSQQQTVVNTAFLDLYEIDYEGAIGSEFEVSLIATQELTEGEEVDLESYPTTYKITSVVSNFAIPVIYVPLKDVQALGVNTYSQARILTASQYDVSDVRQKIDVMGYRTESILDTITQIEATFRNIRFVLTSVGMVALAVASFGMFNTLTVSLLERIREVGLLKVMGMKSVEIKDLFLTESILLGLGGGVLGILIGLVSGTVVSTIISSIAISRGYESIQVATIPFASLMAILLVATITGMLTGLYPSRRATKISALNALRYE</sequence>
<comment type="similarity">
    <text evidence="10">Belongs to the ABC transporter superfamily. Macrolide exporter (TC 3.A.1.122) family.</text>
</comment>
<dbReference type="GO" id="GO:0016887">
    <property type="term" value="F:ATP hydrolysis activity"/>
    <property type="evidence" value="ECO:0007669"/>
    <property type="project" value="InterPro"/>
</dbReference>